<comment type="caution">
    <text evidence="2">The sequence shown here is derived from an EMBL/GenBank/DDBJ whole genome shotgun (WGS) entry which is preliminary data.</text>
</comment>
<accession>A0A3A4B457</accession>
<organism evidence="2 3">
    <name type="scientific">Bailinhaonella thermotolerans</name>
    <dbReference type="NCBI Taxonomy" id="1070861"/>
    <lineage>
        <taxon>Bacteria</taxon>
        <taxon>Bacillati</taxon>
        <taxon>Actinomycetota</taxon>
        <taxon>Actinomycetes</taxon>
        <taxon>Streptosporangiales</taxon>
        <taxon>Streptosporangiaceae</taxon>
        <taxon>Bailinhaonella</taxon>
    </lineage>
</organism>
<reference evidence="2 3" key="1">
    <citation type="submission" date="2018-09" db="EMBL/GenBank/DDBJ databases">
        <title>YIM 75507 draft genome.</title>
        <authorList>
            <person name="Tang S."/>
            <person name="Feng Y."/>
        </authorList>
    </citation>
    <scope>NUCLEOTIDE SEQUENCE [LARGE SCALE GENOMIC DNA]</scope>
    <source>
        <strain evidence="2 3">YIM 75507</strain>
    </source>
</reference>
<evidence type="ECO:0000313" key="3">
    <source>
        <dbReference type="Proteomes" id="UP000265768"/>
    </source>
</evidence>
<proteinExistence type="predicted"/>
<protein>
    <submittedName>
        <fullName evidence="2">Uncharacterized protein</fullName>
    </submittedName>
</protein>
<gene>
    <name evidence="2" type="ORF">D5H75_09560</name>
</gene>
<dbReference type="EMBL" id="QZEY01000003">
    <property type="protein sequence ID" value="RJL33097.1"/>
    <property type="molecule type" value="Genomic_DNA"/>
</dbReference>
<feature type="region of interest" description="Disordered" evidence="1">
    <location>
        <begin position="102"/>
        <end position="123"/>
    </location>
</feature>
<dbReference type="AlphaFoldDB" id="A0A3A4B457"/>
<sequence length="123" mass="13187">MYLQAMSGLLRMSIFLRDPREPQLVQVYFQYRHAPLVQVLTLPPQSAATAETLAGEAAPAAPASAAVPVKSVRPPATAATMAAPRLRPVRMTSPLLLAAWPDARRPGASRMRGDDGPAHPTPR</sequence>
<keyword evidence="3" id="KW-1185">Reference proteome</keyword>
<evidence type="ECO:0000256" key="1">
    <source>
        <dbReference type="SAM" id="MobiDB-lite"/>
    </source>
</evidence>
<evidence type="ECO:0000313" key="2">
    <source>
        <dbReference type="EMBL" id="RJL33097.1"/>
    </source>
</evidence>
<dbReference type="Proteomes" id="UP000265768">
    <property type="component" value="Unassembled WGS sequence"/>
</dbReference>
<name>A0A3A4B457_9ACTN</name>